<dbReference type="PANTHER" id="PTHR23150">
    <property type="entry name" value="SULFATASE MODIFYING FACTOR 1, 2"/>
    <property type="match status" value="1"/>
</dbReference>
<dbReference type="AlphaFoldDB" id="A0A1C7NJC1"/>
<gene>
    <name evidence="2" type="primary">Sumf1</name>
    <name evidence="2" type="ORF">A0J61_02715</name>
</gene>
<keyword evidence="3" id="KW-1185">Reference proteome</keyword>
<dbReference type="Pfam" id="PF03781">
    <property type="entry name" value="FGE-sulfatase"/>
    <property type="match status" value="1"/>
</dbReference>
<dbReference type="SUPFAM" id="SSF56436">
    <property type="entry name" value="C-type lectin-like"/>
    <property type="match status" value="1"/>
</dbReference>
<sequence length="730" mass="84031">MLVKTYSENKELKFRTEQVEGPVSPKDYLDWANRLKKWRHEQLKDSEGQTNTGYDIPELQWVQRNYVQPHVMVNDLYLFDPVTNKFTVERYIKDAEKRYGTIDSVVIWTTSPNLGCDSRNSEDFLRCLPGGTHGIHSLVQQFHSKKIKVLFGLLNDDNGTRDPQAAWSYILPRLLKEFNADGLVSDVPHFTEDYWTTSVDIGFPLVFKPNSENSSDAIPSEALQWNTMKTAKFDSKIRVPTVSTNKLIEPRHMTLASDKWSRNKTTTIQNAFFNGMGIEIWENIFGTCNQMSPRDAEALFRASSILRCFGPDFYASPEWEPHSPCVCWETVYSSKFTHRCIKNQTVWNFINRGATKVTGHQIVVNYHMGMQYYDVWHGVEIQPTNICDGLATLSFDIEPHGYGCVFATCDVSKRPRGFEELLSMMHCRSKKQLSCYPLSTPLLWQELDETVVSRSIGEGLCGMVRIEGDVFDFEVKSTGQHHPCRDYSGSGIRYPWEHQASRVHAPYRMKIHTFYMDAYPVTEAQFKDFLDKTNYQPADPTNFLKHWIGGCYPADRANMPVTHVSIEDARAYAKWAGKRLPHEWEWQYVAQGGSEYRVYPWGDEWDDAKVPVPYSGRDRLYPAHPPADVDAHPRGRSCMGVYDMVGNVWQWTDVYQDEHTRAAIIRGGSYYQPKHNSQYFPQAYRNDTHSKYLLMCPSVDRSATIGFRCVKDTEESAAALGNCQFDDTCF</sequence>
<dbReference type="InterPro" id="IPR016187">
    <property type="entry name" value="CTDL_fold"/>
</dbReference>
<dbReference type="Gene3D" id="3.90.1580.10">
    <property type="entry name" value="paralog of FGE (formylglycine-generating enzyme)"/>
    <property type="match status" value="1"/>
</dbReference>
<evidence type="ECO:0000313" key="3">
    <source>
        <dbReference type="Proteomes" id="UP000093000"/>
    </source>
</evidence>
<organism evidence="2 3">
    <name type="scientific">Choanephora cucurbitarum</name>
    <dbReference type="NCBI Taxonomy" id="101091"/>
    <lineage>
        <taxon>Eukaryota</taxon>
        <taxon>Fungi</taxon>
        <taxon>Fungi incertae sedis</taxon>
        <taxon>Mucoromycota</taxon>
        <taxon>Mucoromycotina</taxon>
        <taxon>Mucoromycetes</taxon>
        <taxon>Mucorales</taxon>
        <taxon>Mucorineae</taxon>
        <taxon>Choanephoraceae</taxon>
        <taxon>Choanephoroideae</taxon>
        <taxon>Choanephora</taxon>
    </lineage>
</organism>
<reference evidence="2 3" key="1">
    <citation type="submission" date="2016-03" db="EMBL/GenBank/DDBJ databases">
        <title>Choanephora cucurbitarum.</title>
        <authorList>
            <person name="Min B."/>
            <person name="Park H."/>
            <person name="Park J.-H."/>
            <person name="Shin H.-D."/>
            <person name="Choi I.-G."/>
        </authorList>
    </citation>
    <scope>NUCLEOTIDE SEQUENCE [LARGE SCALE GENOMIC DNA]</scope>
    <source>
        <strain evidence="2 3">KUS-F28377</strain>
    </source>
</reference>
<dbReference type="InterPro" id="IPR051043">
    <property type="entry name" value="Sulfatase_Mod_Factor_Kinase"/>
</dbReference>
<dbReference type="EMBL" id="LUGH01000106">
    <property type="protein sequence ID" value="OBZ89227.1"/>
    <property type="molecule type" value="Genomic_DNA"/>
</dbReference>
<dbReference type="Proteomes" id="UP000093000">
    <property type="component" value="Unassembled WGS sequence"/>
</dbReference>
<comment type="caution">
    <text evidence="2">The sequence shown here is derived from an EMBL/GenBank/DDBJ whole genome shotgun (WGS) entry which is preliminary data.</text>
</comment>
<dbReference type="InterPro" id="IPR042095">
    <property type="entry name" value="SUMF_sf"/>
</dbReference>
<proteinExistence type="predicted"/>
<dbReference type="InterPro" id="IPR005532">
    <property type="entry name" value="SUMF_dom"/>
</dbReference>
<dbReference type="STRING" id="101091.A0A1C7NJC1"/>
<dbReference type="InParanoid" id="A0A1C7NJC1"/>
<evidence type="ECO:0000259" key="1">
    <source>
        <dbReference type="Pfam" id="PF03781"/>
    </source>
</evidence>
<protein>
    <submittedName>
        <fullName evidence="2">Sulfatase-modifying factor 1</fullName>
    </submittedName>
</protein>
<accession>A0A1C7NJC1</accession>
<evidence type="ECO:0000313" key="2">
    <source>
        <dbReference type="EMBL" id="OBZ89227.1"/>
    </source>
</evidence>
<dbReference type="GO" id="GO:0120147">
    <property type="term" value="F:formylglycine-generating oxidase activity"/>
    <property type="evidence" value="ECO:0007669"/>
    <property type="project" value="TreeGrafter"/>
</dbReference>
<feature type="domain" description="Sulfatase-modifying factor enzyme-like" evidence="1">
    <location>
        <begin position="506"/>
        <end position="711"/>
    </location>
</feature>
<dbReference type="PANTHER" id="PTHR23150:SF19">
    <property type="entry name" value="FORMYLGLYCINE-GENERATING ENZYME"/>
    <property type="match status" value="1"/>
</dbReference>
<name>A0A1C7NJC1_9FUNG</name>
<dbReference type="OrthoDB" id="659at2759"/>